<dbReference type="GO" id="GO:0051537">
    <property type="term" value="F:2 iron, 2 sulfur cluster binding"/>
    <property type="evidence" value="ECO:0007669"/>
    <property type="project" value="UniProtKB-KW"/>
</dbReference>
<evidence type="ECO:0000313" key="11">
    <source>
        <dbReference type="EMBL" id="KAJ3702414.1"/>
    </source>
</evidence>
<dbReference type="InterPro" id="IPR001041">
    <property type="entry name" value="2Fe-2S_ferredoxin-type"/>
</dbReference>
<dbReference type="PANTHER" id="PTHR43112">
    <property type="entry name" value="FERREDOXIN"/>
    <property type="match status" value="1"/>
</dbReference>
<evidence type="ECO:0000313" key="12">
    <source>
        <dbReference type="Proteomes" id="UP001210211"/>
    </source>
</evidence>
<keyword evidence="5 9" id="KW-0479">Metal-binding</keyword>
<dbReference type="Proteomes" id="UP001210211">
    <property type="component" value="Unassembled WGS sequence"/>
</dbReference>
<dbReference type="InterPro" id="IPR012675">
    <property type="entry name" value="Beta-grasp_dom_sf"/>
</dbReference>
<evidence type="ECO:0000259" key="10">
    <source>
        <dbReference type="PROSITE" id="PS51085"/>
    </source>
</evidence>
<evidence type="ECO:0000256" key="9">
    <source>
        <dbReference type="RuleBase" id="RU364001"/>
    </source>
</evidence>
<feature type="domain" description="2Fe-2S ferredoxin-type" evidence="10">
    <location>
        <begin position="58"/>
        <end position="150"/>
    </location>
</feature>
<dbReference type="PROSITE" id="PS00197">
    <property type="entry name" value="2FE2S_FER_1"/>
    <property type="match status" value="1"/>
</dbReference>
<dbReference type="GO" id="GO:0022900">
    <property type="term" value="P:electron transport chain"/>
    <property type="evidence" value="ECO:0007669"/>
    <property type="project" value="InterPro"/>
</dbReference>
<sequence length="153" mass="16711">MSSLAAIGTCLASKSCIGFGANTNKPNFSPSSISFNEIKPKLTNPLIAKTVLVPKATYKIRLINEAEGISTEYKQPDDEYILDIAEEKDIDLPYSCRAGACSTCTGKLESGTVDQSDQTFLDDDQIKAGYVLICVAYPRSDCVIRTHVEEELY</sequence>
<evidence type="ECO:0000256" key="1">
    <source>
        <dbReference type="ARBA" id="ARBA00004229"/>
    </source>
</evidence>
<organism evidence="11 12">
    <name type="scientific">Rhynchospora tenuis</name>
    <dbReference type="NCBI Taxonomy" id="198213"/>
    <lineage>
        <taxon>Eukaryota</taxon>
        <taxon>Viridiplantae</taxon>
        <taxon>Streptophyta</taxon>
        <taxon>Embryophyta</taxon>
        <taxon>Tracheophyta</taxon>
        <taxon>Spermatophyta</taxon>
        <taxon>Magnoliopsida</taxon>
        <taxon>Liliopsida</taxon>
        <taxon>Poales</taxon>
        <taxon>Cyperaceae</taxon>
        <taxon>Cyperoideae</taxon>
        <taxon>Rhynchosporeae</taxon>
        <taxon>Rhynchospora</taxon>
    </lineage>
</organism>
<dbReference type="InterPro" id="IPR036010">
    <property type="entry name" value="2Fe-2S_ferredoxin-like_sf"/>
</dbReference>
<protein>
    <recommendedName>
        <fullName evidence="9">Ferredoxin</fullName>
    </recommendedName>
</protein>
<dbReference type="Pfam" id="PF00111">
    <property type="entry name" value="Fer2"/>
    <property type="match status" value="1"/>
</dbReference>
<evidence type="ECO:0000256" key="3">
    <source>
        <dbReference type="ARBA" id="ARBA00022448"/>
    </source>
</evidence>
<evidence type="ECO:0000256" key="8">
    <source>
        <dbReference type="ARBA" id="ARBA00023014"/>
    </source>
</evidence>
<evidence type="ECO:0000256" key="2">
    <source>
        <dbReference type="ARBA" id="ARBA00007874"/>
    </source>
</evidence>
<comment type="similarity">
    <text evidence="2 9">Belongs to the 2Fe2S plant-type ferredoxin family.</text>
</comment>
<dbReference type="PANTHER" id="PTHR43112:SF3">
    <property type="entry name" value="FERREDOXIN-2, CHLOROPLASTIC"/>
    <property type="match status" value="1"/>
</dbReference>
<keyword evidence="12" id="KW-1185">Reference proteome</keyword>
<dbReference type="CDD" id="cd00207">
    <property type="entry name" value="fer2"/>
    <property type="match status" value="1"/>
</dbReference>
<dbReference type="GO" id="GO:0046872">
    <property type="term" value="F:metal ion binding"/>
    <property type="evidence" value="ECO:0007669"/>
    <property type="project" value="UniProtKB-KW"/>
</dbReference>
<evidence type="ECO:0000256" key="4">
    <source>
        <dbReference type="ARBA" id="ARBA00022714"/>
    </source>
</evidence>
<keyword evidence="6 9" id="KW-0249">Electron transport</keyword>
<dbReference type="EMBL" id="JAMRDG010000001">
    <property type="protein sequence ID" value="KAJ3702414.1"/>
    <property type="molecule type" value="Genomic_DNA"/>
</dbReference>
<name>A0AAD6EVC8_9POAL</name>
<evidence type="ECO:0000256" key="7">
    <source>
        <dbReference type="ARBA" id="ARBA00023004"/>
    </source>
</evidence>
<proteinExistence type="inferred from homology"/>
<dbReference type="SUPFAM" id="SSF54292">
    <property type="entry name" value="2Fe-2S ferredoxin-like"/>
    <property type="match status" value="1"/>
</dbReference>
<keyword evidence="4 9" id="KW-0001">2Fe-2S</keyword>
<evidence type="ECO:0000256" key="6">
    <source>
        <dbReference type="ARBA" id="ARBA00022982"/>
    </source>
</evidence>
<keyword evidence="9" id="KW-0934">Plastid</keyword>
<dbReference type="Gene3D" id="3.10.20.30">
    <property type="match status" value="1"/>
</dbReference>
<keyword evidence="8 9" id="KW-0411">Iron-sulfur</keyword>
<comment type="function">
    <text evidence="9">Ferredoxins are iron-sulfur proteins that transfer electrons in a wide variety of metabolic reactions.</text>
</comment>
<keyword evidence="7 9" id="KW-0408">Iron</keyword>
<dbReference type="NCBIfam" id="TIGR02008">
    <property type="entry name" value="fdx_plant"/>
    <property type="match status" value="1"/>
</dbReference>
<keyword evidence="9" id="KW-0150">Chloroplast</keyword>
<dbReference type="InterPro" id="IPR006058">
    <property type="entry name" value="2Fe2S_fd_BS"/>
</dbReference>
<gene>
    <name evidence="11" type="ORF">LUZ61_006119</name>
</gene>
<reference evidence="11 12" key="1">
    <citation type="journal article" date="2022" name="Cell">
        <title>Repeat-based holocentromeres influence genome architecture and karyotype evolution.</title>
        <authorList>
            <person name="Hofstatter P.G."/>
            <person name="Thangavel G."/>
            <person name="Lux T."/>
            <person name="Neumann P."/>
            <person name="Vondrak T."/>
            <person name="Novak P."/>
            <person name="Zhang M."/>
            <person name="Costa L."/>
            <person name="Castellani M."/>
            <person name="Scott A."/>
            <person name="Toegelov H."/>
            <person name="Fuchs J."/>
            <person name="Mata-Sucre Y."/>
            <person name="Dias Y."/>
            <person name="Vanzela A.L.L."/>
            <person name="Huettel B."/>
            <person name="Almeida C.C.S."/>
            <person name="Simkova H."/>
            <person name="Souza G."/>
            <person name="Pedrosa-Harand A."/>
            <person name="Macas J."/>
            <person name="Mayer K.F.X."/>
            <person name="Houben A."/>
            <person name="Marques A."/>
        </authorList>
    </citation>
    <scope>NUCLEOTIDE SEQUENCE [LARGE SCALE GENOMIC DNA]</scope>
    <source>
        <strain evidence="11">RhyTen1mFocal</strain>
    </source>
</reference>
<comment type="caution">
    <text evidence="11">The sequence shown here is derived from an EMBL/GenBank/DDBJ whole genome shotgun (WGS) entry which is preliminary data.</text>
</comment>
<dbReference type="PROSITE" id="PS51085">
    <property type="entry name" value="2FE2S_FER_2"/>
    <property type="match status" value="1"/>
</dbReference>
<comment type="subcellular location">
    <subcellularLocation>
        <location evidence="1 9">Plastid</location>
        <location evidence="1 9">Chloroplast</location>
    </subcellularLocation>
</comment>
<evidence type="ECO:0000256" key="5">
    <source>
        <dbReference type="ARBA" id="ARBA00022723"/>
    </source>
</evidence>
<dbReference type="GO" id="GO:0009055">
    <property type="term" value="F:electron transfer activity"/>
    <property type="evidence" value="ECO:0007669"/>
    <property type="project" value="InterPro"/>
</dbReference>
<dbReference type="GO" id="GO:0009507">
    <property type="term" value="C:chloroplast"/>
    <property type="evidence" value="ECO:0007669"/>
    <property type="project" value="UniProtKB-SubCell"/>
</dbReference>
<dbReference type="InterPro" id="IPR010241">
    <property type="entry name" value="Fd_pln"/>
</dbReference>
<comment type="cofactor">
    <cofactor evidence="9">
        <name>[2Fe-2S] cluster</name>
        <dbReference type="ChEBI" id="CHEBI:190135"/>
    </cofactor>
    <text evidence="9">Binds 1 [2Fe-2S] cluster.</text>
</comment>
<dbReference type="FunFam" id="3.10.20.30:FF:000014">
    <property type="entry name" value="Ferredoxin"/>
    <property type="match status" value="1"/>
</dbReference>
<keyword evidence="3 9" id="KW-0813">Transport</keyword>
<dbReference type="AlphaFoldDB" id="A0AAD6EVC8"/>
<accession>A0AAD6EVC8</accession>